<dbReference type="EMBL" id="QEKT01000001">
    <property type="protein sequence ID" value="PVY86197.1"/>
    <property type="molecule type" value="Genomic_DNA"/>
</dbReference>
<accession>A0A2U1DEU3</accession>
<dbReference type="AlphaFoldDB" id="A0A2U1DEU3"/>
<keyword evidence="2" id="KW-1185">Reference proteome</keyword>
<dbReference type="RefSeq" id="WP_089937390.1">
    <property type="nucleotide sequence ID" value="NZ_CAKOEW010000004.1"/>
</dbReference>
<sequence>MKKKSALWFWLFWLLIVGLVAGGCYSAYLAFSPSKVSLSQPSKNTAATFDINLNRDQVNALASSYLQDSGNGDFTFVANQSNVVLSGKLSILGQNIDAKMAMMPEATNDGNIVLKAQSISLGQISLPVNVAMGYIKQMYNGPSYVQFQPNQEKIIIDLNKATQNQNMRFKATKIDLNQGQFQFVGEVVNGKK</sequence>
<organism evidence="1 2">
    <name type="scientific">Convivina intestini</name>
    <dbReference type="NCBI Taxonomy" id="1505726"/>
    <lineage>
        <taxon>Bacteria</taxon>
        <taxon>Bacillati</taxon>
        <taxon>Bacillota</taxon>
        <taxon>Bacilli</taxon>
        <taxon>Lactobacillales</taxon>
        <taxon>Lactobacillaceae</taxon>
        <taxon>Convivina</taxon>
    </lineage>
</organism>
<dbReference type="PROSITE" id="PS51257">
    <property type="entry name" value="PROKAR_LIPOPROTEIN"/>
    <property type="match status" value="1"/>
</dbReference>
<evidence type="ECO:0000313" key="1">
    <source>
        <dbReference type="EMBL" id="PVY86197.1"/>
    </source>
</evidence>
<comment type="caution">
    <text evidence="1">The sequence shown here is derived from an EMBL/GenBank/DDBJ whole genome shotgun (WGS) entry which is preliminary data.</text>
</comment>
<proteinExistence type="predicted"/>
<dbReference type="InterPro" id="IPR018672">
    <property type="entry name" value="DUF2140"/>
</dbReference>
<dbReference type="Proteomes" id="UP000245433">
    <property type="component" value="Unassembled WGS sequence"/>
</dbReference>
<dbReference type="Pfam" id="PF09911">
    <property type="entry name" value="DUF2140"/>
    <property type="match status" value="1"/>
</dbReference>
<name>A0A2U1DEU3_9LACO</name>
<gene>
    <name evidence="1" type="ORF">C7384_101110</name>
</gene>
<dbReference type="OrthoDB" id="2241695at2"/>
<reference evidence="1 2" key="1">
    <citation type="submission" date="2018-04" db="EMBL/GenBank/DDBJ databases">
        <title>Genomic Encyclopedia of Type Strains, Phase IV (KMG-IV): sequencing the most valuable type-strain genomes for metagenomic binning, comparative biology and taxonomic classification.</title>
        <authorList>
            <person name="Goeker M."/>
        </authorList>
    </citation>
    <scope>NUCLEOTIDE SEQUENCE [LARGE SCALE GENOMIC DNA]</scope>
    <source>
        <strain evidence="1 2">DSM 28795</strain>
    </source>
</reference>
<evidence type="ECO:0000313" key="2">
    <source>
        <dbReference type="Proteomes" id="UP000245433"/>
    </source>
</evidence>
<protein>
    <submittedName>
        <fullName evidence="1">Uncharacterized protein YpmS</fullName>
    </submittedName>
</protein>